<keyword evidence="4" id="KW-0067">ATP-binding</keyword>
<dbReference type="GO" id="GO:0006952">
    <property type="term" value="P:defense response"/>
    <property type="evidence" value="ECO:0007669"/>
    <property type="project" value="UniProtKB-KW"/>
</dbReference>
<protein>
    <submittedName>
        <fullName evidence="7">Rx, N-terminal</fullName>
    </submittedName>
</protein>
<evidence type="ECO:0000256" key="3">
    <source>
        <dbReference type="ARBA" id="ARBA00022821"/>
    </source>
</evidence>
<dbReference type="Gene3D" id="3.80.10.10">
    <property type="entry name" value="Ribonuclease Inhibitor"/>
    <property type="match status" value="1"/>
</dbReference>
<dbReference type="PANTHER" id="PTHR36766">
    <property type="entry name" value="PLANT BROAD-SPECTRUM MILDEW RESISTANCE PROTEIN RPW8"/>
    <property type="match status" value="1"/>
</dbReference>
<reference evidence="7 8" key="1">
    <citation type="submission" date="2023-12" db="EMBL/GenBank/DDBJ databases">
        <title>A high-quality genome assembly for Dillenia turbinata (Dilleniales).</title>
        <authorList>
            <person name="Chanderbali A."/>
        </authorList>
    </citation>
    <scope>NUCLEOTIDE SEQUENCE [LARGE SCALE GENOMIC DNA]</scope>
    <source>
        <strain evidence="7">LSX21</strain>
        <tissue evidence="7">Leaf</tissue>
    </source>
</reference>
<dbReference type="Gene3D" id="1.20.5.4130">
    <property type="match status" value="1"/>
</dbReference>
<evidence type="ECO:0000256" key="1">
    <source>
        <dbReference type="ARBA" id="ARBA00022737"/>
    </source>
</evidence>
<dbReference type="InterPro" id="IPR001611">
    <property type="entry name" value="Leu-rich_rpt"/>
</dbReference>
<evidence type="ECO:0000256" key="5">
    <source>
        <dbReference type="SAM" id="Coils"/>
    </source>
</evidence>
<dbReference type="GO" id="GO:0005524">
    <property type="term" value="F:ATP binding"/>
    <property type="evidence" value="ECO:0007669"/>
    <property type="project" value="UniProtKB-KW"/>
</dbReference>
<dbReference type="InterPro" id="IPR032675">
    <property type="entry name" value="LRR_dom_sf"/>
</dbReference>
<accession>A0AAN8UF39</accession>
<keyword evidence="1" id="KW-0677">Repeat</keyword>
<evidence type="ECO:0000313" key="8">
    <source>
        <dbReference type="Proteomes" id="UP001370490"/>
    </source>
</evidence>
<keyword evidence="5" id="KW-0175">Coiled coil</keyword>
<gene>
    <name evidence="7" type="ORF">RJ641_023722</name>
</gene>
<dbReference type="PANTHER" id="PTHR36766:SF40">
    <property type="entry name" value="DISEASE RESISTANCE PROTEIN RGA3"/>
    <property type="match status" value="1"/>
</dbReference>
<keyword evidence="8" id="KW-1185">Reference proteome</keyword>
<evidence type="ECO:0000313" key="7">
    <source>
        <dbReference type="EMBL" id="KAK6911629.1"/>
    </source>
</evidence>
<keyword evidence="3" id="KW-0611">Plant defense</keyword>
<dbReference type="SUPFAM" id="SSF52058">
    <property type="entry name" value="L domain-like"/>
    <property type="match status" value="1"/>
</dbReference>
<comment type="caution">
    <text evidence="7">The sequence shown here is derived from an EMBL/GenBank/DDBJ whole genome shotgun (WGS) entry which is preliminary data.</text>
</comment>
<dbReference type="Pfam" id="PF18052">
    <property type="entry name" value="Rx_N"/>
    <property type="match status" value="1"/>
</dbReference>
<dbReference type="Proteomes" id="UP001370490">
    <property type="component" value="Unassembled WGS sequence"/>
</dbReference>
<dbReference type="Pfam" id="PF00560">
    <property type="entry name" value="LRR_1"/>
    <property type="match status" value="1"/>
</dbReference>
<proteinExistence type="predicted"/>
<feature type="domain" description="Disease resistance N-terminal" evidence="6">
    <location>
        <begin position="10"/>
        <end position="93"/>
    </location>
</feature>
<organism evidence="7 8">
    <name type="scientific">Dillenia turbinata</name>
    <dbReference type="NCBI Taxonomy" id="194707"/>
    <lineage>
        <taxon>Eukaryota</taxon>
        <taxon>Viridiplantae</taxon>
        <taxon>Streptophyta</taxon>
        <taxon>Embryophyta</taxon>
        <taxon>Tracheophyta</taxon>
        <taxon>Spermatophyta</taxon>
        <taxon>Magnoliopsida</taxon>
        <taxon>eudicotyledons</taxon>
        <taxon>Gunneridae</taxon>
        <taxon>Pentapetalae</taxon>
        <taxon>Dilleniales</taxon>
        <taxon>Dilleniaceae</taxon>
        <taxon>Dillenia</taxon>
    </lineage>
</organism>
<evidence type="ECO:0000256" key="2">
    <source>
        <dbReference type="ARBA" id="ARBA00022741"/>
    </source>
</evidence>
<name>A0AAN8UF39_9MAGN</name>
<dbReference type="InterPro" id="IPR041118">
    <property type="entry name" value="Rx_N"/>
</dbReference>
<dbReference type="EMBL" id="JBAMMX010000028">
    <property type="protein sequence ID" value="KAK6911629.1"/>
    <property type="molecule type" value="Genomic_DNA"/>
</dbReference>
<feature type="coiled-coil region" evidence="5">
    <location>
        <begin position="105"/>
        <end position="132"/>
    </location>
</feature>
<dbReference type="AlphaFoldDB" id="A0AAN8UF39"/>
<evidence type="ECO:0000259" key="6">
    <source>
        <dbReference type="Pfam" id="PF18052"/>
    </source>
</evidence>
<sequence length="357" mass="39834">MGEALMAAYLQSLLDKLASGQLMNFARQEGFESELRKWKKLLRKIMLVLGDADEKQFGNKEVKRWLDDLLDLAYDADDVLADIDYEALQRQNSFSSDPETSSSQVQDMLAQIKETTARLEDIEEEKTDLELEAKLGIMSRMINNRSPTTSLLDSSEVIGREQDVVAILKLMGLSETTEAEALLAMSPSLKVLNFVNVKDIENGLHCPTSLVALHIYNCKNLRTLPDGIMQNQRGDISSNCNLRTLDIRGCNLLESFPRGILPTTLKTLSIGYCRKLESISDMLLGPTSHAGIDFGDYPNFKSLPESLYTNLSLLRIDGYAIFSSSGLINLRLAEWISGILIAERLWDKDSGREATGL</sequence>
<evidence type="ECO:0000256" key="4">
    <source>
        <dbReference type="ARBA" id="ARBA00022840"/>
    </source>
</evidence>
<keyword evidence="2" id="KW-0547">Nucleotide-binding</keyword>